<evidence type="ECO:0000256" key="5">
    <source>
        <dbReference type="NCBIfam" id="TIGR00020"/>
    </source>
</evidence>
<dbReference type="PANTHER" id="PTHR43116:SF3">
    <property type="entry name" value="CLASS I PEPTIDE CHAIN RELEASE FACTOR"/>
    <property type="match status" value="1"/>
</dbReference>
<dbReference type="GO" id="GO:0016149">
    <property type="term" value="F:translation release factor activity, codon specific"/>
    <property type="evidence" value="ECO:0007669"/>
    <property type="project" value="UniProtKB-UniRule"/>
</dbReference>
<evidence type="ECO:0000256" key="4">
    <source>
        <dbReference type="HAMAP-Rule" id="MF_00094"/>
    </source>
</evidence>
<keyword evidence="8" id="KW-1185">Reference proteome</keyword>
<comment type="subcellular location">
    <subcellularLocation>
        <location evidence="4">Cytoplasm</location>
    </subcellularLocation>
</comment>
<keyword evidence="4" id="KW-0963">Cytoplasm</keyword>
<accession>A0A518BSN1</accession>
<sequence length="301" mass="33420">MDPLAQLETSLEEADLLLEMGAEEGEAEVMDDLAALATKVAEQTDALEFKVMLGGDHDSSNAYIAISAGAGGVDACDWAEILLRMYTRWAERQDFDVELLERSEETEGGIRSAQLFVRGPYAFGYLKSEAGVHRLVRISPFDAQARRQTSFASIDITPEVDDDVDIEIAESDLRIDTMRAGGAGGQHVNKTESAVRMTHLPTGVVVRCQNERSQHKNRATALKLLKAKLIALREAERDKEMAKLYGEKGEIAWGSQIRSYVMHPYQMVKDHRTGEEVGNIQSVLDGDLDAFMTAYLRQKHD</sequence>
<feature type="domain" description="Prokaryotic-type class I peptide chain release factors" evidence="6">
    <location>
        <begin position="179"/>
        <end position="195"/>
    </location>
</feature>
<dbReference type="HAMAP" id="MF_00094">
    <property type="entry name" value="Rel_fac_2"/>
    <property type="match status" value="1"/>
</dbReference>
<keyword evidence="3 4" id="KW-0648">Protein biosynthesis</keyword>
<dbReference type="Proteomes" id="UP000316921">
    <property type="component" value="Chromosome"/>
</dbReference>
<comment type="function">
    <text evidence="4">Peptide chain release factor 2 directs the termination of translation in response to the peptide chain termination codons UGA and UAA.</text>
</comment>
<organism evidence="7 8">
    <name type="scientific">Engelhardtia mirabilis</name>
    <dbReference type="NCBI Taxonomy" id="2528011"/>
    <lineage>
        <taxon>Bacteria</taxon>
        <taxon>Pseudomonadati</taxon>
        <taxon>Planctomycetota</taxon>
        <taxon>Planctomycetia</taxon>
        <taxon>Planctomycetia incertae sedis</taxon>
        <taxon>Engelhardtia</taxon>
    </lineage>
</organism>
<dbReference type="Pfam" id="PF00472">
    <property type="entry name" value="RF-1"/>
    <property type="match status" value="1"/>
</dbReference>
<dbReference type="NCBIfam" id="TIGR00020">
    <property type="entry name" value="prfB"/>
    <property type="match status" value="1"/>
</dbReference>
<dbReference type="Gene3D" id="3.30.160.20">
    <property type="match status" value="1"/>
</dbReference>
<comment type="similarity">
    <text evidence="1 4">Belongs to the prokaryotic/mitochondrial release factor family.</text>
</comment>
<dbReference type="EMBL" id="CP036287">
    <property type="protein sequence ID" value="QDU69980.1"/>
    <property type="molecule type" value="Genomic_DNA"/>
</dbReference>
<evidence type="ECO:0000259" key="6">
    <source>
        <dbReference type="PROSITE" id="PS00745"/>
    </source>
</evidence>
<dbReference type="Gene3D" id="3.30.70.1660">
    <property type="match status" value="1"/>
</dbReference>
<dbReference type="FunFam" id="3.30.160.20:FF:000010">
    <property type="entry name" value="Peptide chain release factor 2"/>
    <property type="match status" value="1"/>
</dbReference>
<protein>
    <recommendedName>
        <fullName evidence="4 5">Peptide chain release factor 2</fullName>
        <shortName evidence="4">RF-2</shortName>
    </recommendedName>
</protein>
<evidence type="ECO:0000256" key="2">
    <source>
        <dbReference type="ARBA" id="ARBA00022481"/>
    </source>
</evidence>
<dbReference type="PANTHER" id="PTHR43116">
    <property type="entry name" value="PEPTIDE CHAIN RELEASE FACTOR 2"/>
    <property type="match status" value="1"/>
</dbReference>
<dbReference type="PROSITE" id="PS00745">
    <property type="entry name" value="RF_PROK_I"/>
    <property type="match status" value="1"/>
</dbReference>
<evidence type="ECO:0000256" key="1">
    <source>
        <dbReference type="ARBA" id="ARBA00010835"/>
    </source>
</evidence>
<dbReference type="KEGG" id="pbap:Pla133_51030"/>
<proteinExistence type="inferred from homology"/>
<dbReference type="InterPro" id="IPR045853">
    <property type="entry name" value="Pep_chain_release_fac_I_sf"/>
</dbReference>
<dbReference type="GO" id="GO:0005737">
    <property type="term" value="C:cytoplasm"/>
    <property type="evidence" value="ECO:0007669"/>
    <property type="project" value="UniProtKB-SubCell"/>
</dbReference>
<dbReference type="SMART" id="SM00937">
    <property type="entry name" value="PCRF"/>
    <property type="match status" value="1"/>
</dbReference>
<dbReference type="InterPro" id="IPR005139">
    <property type="entry name" value="PCRF"/>
</dbReference>
<name>A0A518BSN1_9BACT</name>
<gene>
    <name evidence="7" type="primary">prfB_2</name>
    <name evidence="4" type="synonym">prfB</name>
    <name evidence="7" type="ORF">Pla133_51030</name>
</gene>
<dbReference type="InterPro" id="IPR000352">
    <property type="entry name" value="Pep_chain_release_fac_I"/>
</dbReference>
<evidence type="ECO:0000313" key="7">
    <source>
        <dbReference type="EMBL" id="QDU69980.1"/>
    </source>
</evidence>
<dbReference type="SUPFAM" id="SSF75620">
    <property type="entry name" value="Release factor"/>
    <property type="match status" value="1"/>
</dbReference>
<dbReference type="InterPro" id="IPR004374">
    <property type="entry name" value="PrfB"/>
</dbReference>
<dbReference type="AlphaFoldDB" id="A0A518BSN1"/>
<reference evidence="7 8" key="1">
    <citation type="submission" date="2019-02" db="EMBL/GenBank/DDBJ databases">
        <title>Deep-cultivation of Planctomycetes and their phenomic and genomic characterization uncovers novel biology.</title>
        <authorList>
            <person name="Wiegand S."/>
            <person name="Jogler M."/>
            <person name="Boedeker C."/>
            <person name="Pinto D."/>
            <person name="Vollmers J."/>
            <person name="Rivas-Marin E."/>
            <person name="Kohn T."/>
            <person name="Peeters S.H."/>
            <person name="Heuer A."/>
            <person name="Rast P."/>
            <person name="Oberbeckmann S."/>
            <person name="Bunk B."/>
            <person name="Jeske O."/>
            <person name="Meyerdierks A."/>
            <person name="Storesund J.E."/>
            <person name="Kallscheuer N."/>
            <person name="Luecker S."/>
            <person name="Lage O.M."/>
            <person name="Pohl T."/>
            <person name="Merkel B.J."/>
            <person name="Hornburger P."/>
            <person name="Mueller R.-W."/>
            <person name="Bruemmer F."/>
            <person name="Labrenz M."/>
            <person name="Spormann A.M."/>
            <person name="Op den Camp H."/>
            <person name="Overmann J."/>
            <person name="Amann R."/>
            <person name="Jetten M.S.M."/>
            <person name="Mascher T."/>
            <person name="Medema M.H."/>
            <person name="Devos D.P."/>
            <person name="Kaster A.-K."/>
            <person name="Ovreas L."/>
            <person name="Rohde M."/>
            <person name="Galperin M.Y."/>
            <person name="Jogler C."/>
        </authorList>
    </citation>
    <scope>NUCLEOTIDE SEQUENCE [LARGE SCALE GENOMIC DNA]</scope>
    <source>
        <strain evidence="7 8">Pla133</strain>
    </source>
</reference>
<evidence type="ECO:0000256" key="3">
    <source>
        <dbReference type="ARBA" id="ARBA00022917"/>
    </source>
</evidence>
<keyword evidence="2 4" id="KW-0488">Methylation</keyword>
<evidence type="ECO:0000313" key="8">
    <source>
        <dbReference type="Proteomes" id="UP000316921"/>
    </source>
</evidence>
<comment type="PTM">
    <text evidence="4">Methylated by PrmC. Methylation increases the termination efficiency of RF2.</text>
</comment>
<feature type="modified residue" description="N5-methylglutamine" evidence="4">
    <location>
        <position position="186"/>
    </location>
</feature>
<dbReference type="Pfam" id="PF03462">
    <property type="entry name" value="PCRF"/>
    <property type="match status" value="1"/>
</dbReference>